<feature type="non-terminal residue" evidence="3">
    <location>
        <position position="58"/>
    </location>
</feature>
<dbReference type="InterPro" id="IPR008979">
    <property type="entry name" value="Galactose-bd-like_sf"/>
</dbReference>
<feature type="region of interest" description="Disordered" evidence="1">
    <location>
        <begin position="1"/>
        <end position="33"/>
    </location>
</feature>
<dbReference type="Proteomes" id="UP001163046">
    <property type="component" value="Unassembled WGS sequence"/>
</dbReference>
<dbReference type="SUPFAM" id="SSF49785">
    <property type="entry name" value="Galactose-binding domain-like"/>
    <property type="match status" value="1"/>
</dbReference>
<feature type="compositionally biased region" description="Polar residues" evidence="1">
    <location>
        <begin position="1"/>
        <end position="18"/>
    </location>
</feature>
<keyword evidence="4" id="KW-1185">Reference proteome</keyword>
<evidence type="ECO:0000256" key="1">
    <source>
        <dbReference type="SAM" id="MobiDB-lite"/>
    </source>
</evidence>
<dbReference type="PROSITE" id="PS50022">
    <property type="entry name" value="FA58C_3"/>
    <property type="match status" value="1"/>
</dbReference>
<comment type="caution">
    <text evidence="3">The sequence shown here is derived from an EMBL/GenBank/DDBJ whole genome shotgun (WGS) entry which is preliminary data.</text>
</comment>
<gene>
    <name evidence="3" type="ORF">OS493_030594</name>
</gene>
<sequence>MESGTIKDSQITASSETENGTRDQSRLNAGPEKAWCVQESDQVRTLTIDLQKEYSITQ</sequence>
<feature type="domain" description="F5/8 type C" evidence="2">
    <location>
        <begin position="1"/>
        <end position="58"/>
    </location>
</feature>
<protein>
    <recommendedName>
        <fullName evidence="2">F5/8 type C domain-containing protein</fullName>
    </recommendedName>
</protein>
<reference evidence="3" key="1">
    <citation type="submission" date="2023-01" db="EMBL/GenBank/DDBJ databases">
        <title>Genome assembly of the deep-sea coral Lophelia pertusa.</title>
        <authorList>
            <person name="Herrera S."/>
            <person name="Cordes E."/>
        </authorList>
    </citation>
    <scope>NUCLEOTIDE SEQUENCE</scope>
    <source>
        <strain evidence="3">USNM1676648</strain>
        <tissue evidence="3">Polyp</tissue>
    </source>
</reference>
<evidence type="ECO:0000313" key="3">
    <source>
        <dbReference type="EMBL" id="KAJ7323804.1"/>
    </source>
</evidence>
<dbReference type="Gene3D" id="2.60.120.260">
    <property type="entry name" value="Galactose-binding domain-like"/>
    <property type="match status" value="1"/>
</dbReference>
<dbReference type="Pfam" id="PF00754">
    <property type="entry name" value="F5_F8_type_C"/>
    <property type="match status" value="1"/>
</dbReference>
<dbReference type="EMBL" id="MU827810">
    <property type="protein sequence ID" value="KAJ7323804.1"/>
    <property type="molecule type" value="Genomic_DNA"/>
</dbReference>
<accession>A0A9W9YBZ4</accession>
<evidence type="ECO:0000259" key="2">
    <source>
        <dbReference type="PROSITE" id="PS50022"/>
    </source>
</evidence>
<organism evidence="3 4">
    <name type="scientific">Desmophyllum pertusum</name>
    <dbReference type="NCBI Taxonomy" id="174260"/>
    <lineage>
        <taxon>Eukaryota</taxon>
        <taxon>Metazoa</taxon>
        <taxon>Cnidaria</taxon>
        <taxon>Anthozoa</taxon>
        <taxon>Hexacorallia</taxon>
        <taxon>Scleractinia</taxon>
        <taxon>Caryophylliina</taxon>
        <taxon>Caryophylliidae</taxon>
        <taxon>Desmophyllum</taxon>
    </lineage>
</organism>
<evidence type="ECO:0000313" key="4">
    <source>
        <dbReference type="Proteomes" id="UP001163046"/>
    </source>
</evidence>
<dbReference type="AlphaFoldDB" id="A0A9W9YBZ4"/>
<proteinExistence type="predicted"/>
<name>A0A9W9YBZ4_9CNID</name>
<dbReference type="InterPro" id="IPR000421">
    <property type="entry name" value="FA58C"/>
</dbReference>